<dbReference type="SUPFAM" id="SSF52317">
    <property type="entry name" value="Class I glutamine amidotransferase-like"/>
    <property type="match status" value="1"/>
</dbReference>
<dbReference type="RefSeq" id="WP_093989120.1">
    <property type="nucleotide sequence ID" value="NZ_FYDD01000004.1"/>
</dbReference>
<accession>A0A8J6PJT4</accession>
<dbReference type="InterPro" id="IPR009381">
    <property type="entry name" value="Trehalose_catabolism_ThuA_prok"/>
</dbReference>
<dbReference type="EMBL" id="JACRTL010000003">
    <property type="protein sequence ID" value="MBC8610940.1"/>
    <property type="molecule type" value="Genomic_DNA"/>
</dbReference>
<evidence type="ECO:0000313" key="3">
    <source>
        <dbReference type="Proteomes" id="UP000632659"/>
    </source>
</evidence>
<organism evidence="2 3">
    <name type="scientific">Massiliimalia timonensis</name>
    <dbReference type="NCBI Taxonomy" id="1987501"/>
    <lineage>
        <taxon>Bacteria</taxon>
        <taxon>Bacillati</taxon>
        <taxon>Bacillota</taxon>
        <taxon>Clostridia</taxon>
        <taxon>Eubacteriales</taxon>
        <taxon>Oscillospiraceae</taxon>
        <taxon>Massiliimalia</taxon>
    </lineage>
</organism>
<feature type="domain" description="ThuA-like" evidence="1">
    <location>
        <begin position="3"/>
        <end position="218"/>
    </location>
</feature>
<dbReference type="Pfam" id="PF06283">
    <property type="entry name" value="ThuA"/>
    <property type="match status" value="1"/>
</dbReference>
<keyword evidence="3" id="KW-1185">Reference proteome</keyword>
<sequence>MIRVTIWNENFDERNGKKEVLAVHPNGIHNTLKEIVEELPEVEVRTATLDQPDCGLSDEILDQTDVLVWWSHQCHDEVPDELVKKIQERILKGMGFLPLHSSHYCKPLKALLGTTCDLAWRDDCYERLFCVKPGHPIAEGIPDSFEVGIDEMYSEPFDIADPDELIFVGWFDSGNVFRSGCTWTRGYGKIFYFQPGHETNSSYKNPYVRKIIQNAVTWLYNPKRREKLGSPHIDPTPEQQRQKN</sequence>
<comment type="caution">
    <text evidence="2">The sequence shown here is derived from an EMBL/GenBank/DDBJ whole genome shotgun (WGS) entry which is preliminary data.</text>
</comment>
<dbReference type="AlphaFoldDB" id="A0A8J6PJT4"/>
<evidence type="ECO:0000259" key="1">
    <source>
        <dbReference type="Pfam" id="PF06283"/>
    </source>
</evidence>
<dbReference type="Gene3D" id="3.40.50.880">
    <property type="match status" value="1"/>
</dbReference>
<dbReference type="PIRSF" id="PIRSF030013">
    <property type="entry name" value="ThuA"/>
    <property type="match status" value="1"/>
</dbReference>
<name>A0A8J6PJT4_9FIRM</name>
<dbReference type="InterPro" id="IPR029010">
    <property type="entry name" value="ThuA-like"/>
</dbReference>
<dbReference type="OrthoDB" id="252909at2"/>
<dbReference type="Proteomes" id="UP000632659">
    <property type="component" value="Unassembled WGS sequence"/>
</dbReference>
<proteinExistence type="predicted"/>
<evidence type="ECO:0000313" key="2">
    <source>
        <dbReference type="EMBL" id="MBC8610940.1"/>
    </source>
</evidence>
<gene>
    <name evidence="2" type="ORF">H8702_07360</name>
</gene>
<protein>
    <submittedName>
        <fullName evidence="2">ThuA domain-containing protein</fullName>
    </submittedName>
</protein>
<reference evidence="2" key="1">
    <citation type="submission" date="2020-08" db="EMBL/GenBank/DDBJ databases">
        <title>Genome public.</title>
        <authorList>
            <person name="Liu C."/>
            <person name="Sun Q."/>
        </authorList>
    </citation>
    <scope>NUCLEOTIDE SEQUENCE</scope>
    <source>
        <strain evidence="2">NSJ-15</strain>
    </source>
</reference>
<dbReference type="InterPro" id="IPR029062">
    <property type="entry name" value="Class_I_gatase-like"/>
</dbReference>